<dbReference type="PATRIC" id="fig|1360.109.peg.587"/>
<protein>
    <submittedName>
        <fullName evidence="1">Putative mobilization protein</fullName>
    </submittedName>
</protein>
<accession>A0A0V8DL46</accession>
<dbReference type="RefSeq" id="WP_058225462.1">
    <property type="nucleotide sequence ID" value="NZ_LKLS01000214.1"/>
</dbReference>
<dbReference type="InterPro" id="IPR053842">
    <property type="entry name" value="NikA-like"/>
</dbReference>
<dbReference type="EMBL" id="LKLS01000214">
    <property type="protein sequence ID" value="KSU14363.1"/>
    <property type="molecule type" value="Genomic_DNA"/>
</dbReference>
<evidence type="ECO:0000313" key="1">
    <source>
        <dbReference type="EMBL" id="KSU14363.1"/>
    </source>
</evidence>
<dbReference type="Proteomes" id="UP000053612">
    <property type="component" value="Unassembled WGS sequence"/>
</dbReference>
<proteinExistence type="predicted"/>
<dbReference type="AlphaFoldDB" id="A0A0V8DL46"/>
<gene>
    <name evidence="1" type="ORF">LMG9449_2604</name>
</gene>
<reference evidence="2" key="1">
    <citation type="submission" date="2015-10" db="EMBL/GenBank/DDBJ databases">
        <title>Draft Genome Sequences of 11 Lactococcus lactis subspecies cremoris strains.</title>
        <authorList>
            <person name="Wels M."/>
            <person name="Backus L."/>
            <person name="Boekhorst J."/>
            <person name="Dijkstra A."/>
            <person name="Beerthuizen M."/>
            <person name="Kelly W."/>
            <person name="Siezen R."/>
            <person name="Bachmann H."/>
            <person name="Van Hijum S."/>
        </authorList>
    </citation>
    <scope>NUCLEOTIDE SEQUENCE [LARGE SCALE GENOMIC DNA]</scope>
    <source>
        <strain evidence="2">LMG9449</strain>
    </source>
</reference>
<comment type="caution">
    <text evidence="1">The sequence shown here is derived from an EMBL/GenBank/DDBJ whole genome shotgun (WGS) entry which is preliminary data.</text>
</comment>
<name>A0A0V8DL46_LACLL</name>
<evidence type="ECO:0000313" key="2">
    <source>
        <dbReference type="Proteomes" id="UP000053612"/>
    </source>
</evidence>
<organism evidence="1 2">
    <name type="scientific">Lactococcus lactis subsp. lactis</name>
    <name type="common">Streptococcus lactis</name>
    <dbReference type="NCBI Taxonomy" id="1360"/>
    <lineage>
        <taxon>Bacteria</taxon>
        <taxon>Bacillati</taxon>
        <taxon>Bacillota</taxon>
        <taxon>Bacilli</taxon>
        <taxon>Lactobacillales</taxon>
        <taxon>Streptococcaceae</taxon>
        <taxon>Lactococcus</taxon>
    </lineage>
</organism>
<sequence length="131" mass="15298">MNDAERFRDKHVHFMATAEEKSQLKKNMRQAGYETLGSYLLKMSLEGIIINVDFSELRGALGDIGSLRNEFNRIGNNINQVTKHVNESHEIDAMDVYLLQEEVDDMKKQIEHFERNVVERFNEKLRELGVE</sequence>
<dbReference type="Pfam" id="PF21983">
    <property type="entry name" value="NikA-like"/>
    <property type="match status" value="1"/>
</dbReference>